<reference evidence="3" key="1">
    <citation type="journal article" date="2021" name="BMC Genomics">
        <title>Chromosome-level genome assembly and manually-curated proteome of model necrotroph Parastagonospora nodorum Sn15 reveals a genome-wide trove of candidate effector homologs, and redundancy of virulence-related functions within an accessory chromosome.</title>
        <authorList>
            <person name="Bertazzoni S."/>
            <person name="Jones D.A.B."/>
            <person name="Phan H.T."/>
            <person name="Tan K.-C."/>
            <person name="Hane J.K."/>
        </authorList>
    </citation>
    <scope>NUCLEOTIDE SEQUENCE [LARGE SCALE GENOMIC DNA]</scope>
    <source>
        <strain evidence="3">SN15 / ATCC MYA-4574 / FGSC 10173)</strain>
    </source>
</reference>
<dbReference type="OrthoDB" id="47375at2759"/>
<gene>
    <name evidence="2" type="ORF">JI435_155220</name>
</gene>
<keyword evidence="1" id="KW-0812">Transmembrane</keyword>
<protein>
    <recommendedName>
        <fullName evidence="4">Glycosyltransferase family 25 protein</fullName>
    </recommendedName>
</protein>
<dbReference type="VEuPathDB" id="FungiDB:JI435_155220"/>
<evidence type="ECO:0000256" key="1">
    <source>
        <dbReference type="SAM" id="Phobius"/>
    </source>
</evidence>
<proteinExistence type="predicted"/>
<keyword evidence="1" id="KW-0472">Membrane</keyword>
<evidence type="ECO:0008006" key="4">
    <source>
        <dbReference type="Google" id="ProtNLM"/>
    </source>
</evidence>
<sequence>MTCSFTSSSSPTFAQHLRRTHFSTSTSPSTLNSSMHSPRLISALTIVVLILVTIYILYPSYSGSGALLPANSTLGFGTILAVSHTDSPRRSGLLWAANLTNLAIEIPDQPRWTEGDFQAFTAEENTISKGSAFAWMGHLNALRRFLDTSHETALIIEDDTDFSLHIRQTQIPLLAAAVRTLFDSISASPNDYWGPRGAWQILYPGHCDDLPQPIEPSHLAYHDPTSPAHTSLHPATQSFLTPNLLPPQTRILHRTRYPFCTFAYAVTRESAVLILERFSKEKESGISAYDVQLLEACTGSLGCWSVVPELFHHVVGASEIGRQDAGGGGRVGVEVPDRGTWNVECGARDKGVWVDEADREVREEVKKLIGDMVVRSECPIDKLDSEKDWRGCEWEECGAQS</sequence>
<dbReference type="Proteomes" id="UP000663193">
    <property type="component" value="Chromosome 18"/>
</dbReference>
<name>A0A7U2I8X2_PHANO</name>
<evidence type="ECO:0000313" key="3">
    <source>
        <dbReference type="Proteomes" id="UP000663193"/>
    </source>
</evidence>
<feature type="transmembrane region" description="Helical" evidence="1">
    <location>
        <begin position="40"/>
        <end position="58"/>
    </location>
</feature>
<accession>A0A7U2I8X2</accession>
<organism evidence="2 3">
    <name type="scientific">Phaeosphaeria nodorum (strain SN15 / ATCC MYA-4574 / FGSC 10173)</name>
    <name type="common">Glume blotch fungus</name>
    <name type="synonym">Parastagonospora nodorum</name>
    <dbReference type="NCBI Taxonomy" id="321614"/>
    <lineage>
        <taxon>Eukaryota</taxon>
        <taxon>Fungi</taxon>
        <taxon>Dikarya</taxon>
        <taxon>Ascomycota</taxon>
        <taxon>Pezizomycotina</taxon>
        <taxon>Dothideomycetes</taxon>
        <taxon>Pleosporomycetidae</taxon>
        <taxon>Pleosporales</taxon>
        <taxon>Pleosporineae</taxon>
        <taxon>Phaeosphaeriaceae</taxon>
        <taxon>Parastagonospora</taxon>
    </lineage>
</organism>
<keyword evidence="3" id="KW-1185">Reference proteome</keyword>
<evidence type="ECO:0000313" key="2">
    <source>
        <dbReference type="EMBL" id="QRD05404.1"/>
    </source>
</evidence>
<keyword evidence="1" id="KW-1133">Transmembrane helix</keyword>
<dbReference type="AlphaFoldDB" id="A0A7U2I8X2"/>
<dbReference type="EMBL" id="CP069040">
    <property type="protein sequence ID" value="QRD05404.1"/>
    <property type="molecule type" value="Genomic_DNA"/>
</dbReference>